<dbReference type="EMBL" id="KN838699">
    <property type="protein sequence ID" value="KIJ97228.1"/>
    <property type="molecule type" value="Genomic_DNA"/>
</dbReference>
<dbReference type="HOGENOM" id="CLU_045015_0_0_1"/>
<feature type="compositionally biased region" description="Pro residues" evidence="2">
    <location>
        <begin position="177"/>
        <end position="196"/>
    </location>
</feature>
<feature type="compositionally biased region" description="Polar residues" evidence="2">
    <location>
        <begin position="255"/>
        <end position="265"/>
    </location>
</feature>
<evidence type="ECO:0000256" key="2">
    <source>
        <dbReference type="SAM" id="MobiDB-lite"/>
    </source>
</evidence>
<keyword evidence="1" id="KW-0175">Coiled coil</keyword>
<feature type="compositionally biased region" description="Low complexity" evidence="2">
    <location>
        <begin position="212"/>
        <end position="224"/>
    </location>
</feature>
<sequence>MDFTTSGWSTPRRLPTVESQYSDLTKGGSRIRPEARRLEDKVAKVAAKKCSVEEVSTLHKELEGWLSSEKDDQTSSLLLSAALLRAILMNHLAHSEASKNAKTVETNLRVKLDALETTNGTLETELRRTENALPLQSSEFIVSRQQYTQKSQECQQLRTEVNQLKALATTLGAPSHDMPPPPPQSPTPPSTSPVPPYSTSSQSPLSRFNSTHMRSASMSSRPSTPATPSPPARSHTPAVPPPRSHTPSLRPHTPSIRSHTPSMRSYTPAPPVPPMPRYSTPAPMSMRSHTPAPLVPPKPRRLSTPSPPKMMRSASEEKAEAHERWIPPSADPDSFDYSNKYKPVRPPSRMATPSISASAAARYREHVYSPT</sequence>
<reference evidence="3 4" key="1">
    <citation type="submission" date="2014-04" db="EMBL/GenBank/DDBJ databases">
        <authorList>
            <consortium name="DOE Joint Genome Institute"/>
            <person name="Kuo A."/>
            <person name="Kohler A."/>
            <person name="Nagy L.G."/>
            <person name="Floudas D."/>
            <person name="Copeland A."/>
            <person name="Barry K.W."/>
            <person name="Cichocki N."/>
            <person name="Veneault-Fourrey C."/>
            <person name="LaButti K."/>
            <person name="Lindquist E.A."/>
            <person name="Lipzen A."/>
            <person name="Lundell T."/>
            <person name="Morin E."/>
            <person name="Murat C."/>
            <person name="Sun H."/>
            <person name="Tunlid A."/>
            <person name="Henrissat B."/>
            <person name="Grigoriev I.V."/>
            <person name="Hibbett D.S."/>
            <person name="Martin F."/>
            <person name="Nordberg H.P."/>
            <person name="Cantor M.N."/>
            <person name="Hua S.X."/>
        </authorList>
    </citation>
    <scope>NUCLEOTIDE SEQUENCE [LARGE SCALE GENOMIC DNA]</scope>
    <source>
        <strain evidence="3 4">LaAM-08-1</strain>
    </source>
</reference>
<gene>
    <name evidence="3" type="ORF">K443DRAFT_10067</name>
</gene>
<evidence type="ECO:0000313" key="3">
    <source>
        <dbReference type="EMBL" id="KIJ97228.1"/>
    </source>
</evidence>
<feature type="region of interest" description="Disordered" evidence="2">
    <location>
        <begin position="171"/>
        <end position="371"/>
    </location>
</feature>
<dbReference type="AlphaFoldDB" id="A0A0C9X787"/>
<name>A0A0C9X787_9AGAR</name>
<dbReference type="STRING" id="1095629.A0A0C9X787"/>
<feature type="compositionally biased region" description="Basic and acidic residues" evidence="2">
    <location>
        <begin position="362"/>
        <end position="371"/>
    </location>
</feature>
<evidence type="ECO:0000313" key="4">
    <source>
        <dbReference type="Proteomes" id="UP000054477"/>
    </source>
</evidence>
<protein>
    <submittedName>
        <fullName evidence="3">Uncharacterized protein</fullName>
    </submittedName>
</protein>
<feature type="compositionally biased region" description="Basic and acidic residues" evidence="2">
    <location>
        <begin position="314"/>
        <end position="325"/>
    </location>
</feature>
<evidence type="ECO:0000256" key="1">
    <source>
        <dbReference type="SAM" id="Coils"/>
    </source>
</evidence>
<accession>A0A0C9X787</accession>
<dbReference type="OrthoDB" id="6105938at2759"/>
<reference evidence="4" key="2">
    <citation type="submission" date="2015-01" db="EMBL/GenBank/DDBJ databases">
        <title>Evolutionary Origins and Diversification of the Mycorrhizal Mutualists.</title>
        <authorList>
            <consortium name="DOE Joint Genome Institute"/>
            <consortium name="Mycorrhizal Genomics Consortium"/>
            <person name="Kohler A."/>
            <person name="Kuo A."/>
            <person name="Nagy L.G."/>
            <person name="Floudas D."/>
            <person name="Copeland A."/>
            <person name="Barry K.W."/>
            <person name="Cichocki N."/>
            <person name="Veneault-Fourrey C."/>
            <person name="LaButti K."/>
            <person name="Lindquist E.A."/>
            <person name="Lipzen A."/>
            <person name="Lundell T."/>
            <person name="Morin E."/>
            <person name="Murat C."/>
            <person name="Riley R."/>
            <person name="Ohm R."/>
            <person name="Sun H."/>
            <person name="Tunlid A."/>
            <person name="Henrissat B."/>
            <person name="Grigoriev I.V."/>
            <person name="Hibbett D.S."/>
            <person name="Martin F."/>
        </authorList>
    </citation>
    <scope>NUCLEOTIDE SEQUENCE [LARGE SCALE GENOMIC DNA]</scope>
    <source>
        <strain evidence="4">LaAM-08-1</strain>
    </source>
</reference>
<dbReference type="Proteomes" id="UP000054477">
    <property type="component" value="Unassembled WGS sequence"/>
</dbReference>
<organism evidence="3 4">
    <name type="scientific">Laccaria amethystina LaAM-08-1</name>
    <dbReference type="NCBI Taxonomy" id="1095629"/>
    <lineage>
        <taxon>Eukaryota</taxon>
        <taxon>Fungi</taxon>
        <taxon>Dikarya</taxon>
        <taxon>Basidiomycota</taxon>
        <taxon>Agaricomycotina</taxon>
        <taxon>Agaricomycetes</taxon>
        <taxon>Agaricomycetidae</taxon>
        <taxon>Agaricales</taxon>
        <taxon>Agaricineae</taxon>
        <taxon>Hydnangiaceae</taxon>
        <taxon>Laccaria</taxon>
    </lineage>
</organism>
<feature type="coiled-coil region" evidence="1">
    <location>
        <begin position="112"/>
        <end position="167"/>
    </location>
</feature>
<proteinExistence type="predicted"/>
<keyword evidence="4" id="KW-1185">Reference proteome</keyword>